<feature type="compositionally biased region" description="Low complexity" evidence="1">
    <location>
        <begin position="53"/>
        <end position="73"/>
    </location>
</feature>
<evidence type="ECO:0008006" key="5">
    <source>
        <dbReference type="Google" id="ProtNLM"/>
    </source>
</evidence>
<evidence type="ECO:0000256" key="1">
    <source>
        <dbReference type="SAM" id="MobiDB-lite"/>
    </source>
</evidence>
<feature type="compositionally biased region" description="Low complexity" evidence="1">
    <location>
        <begin position="313"/>
        <end position="322"/>
    </location>
</feature>
<dbReference type="RefSeq" id="WP_348607543.1">
    <property type="nucleotide sequence ID" value="NZ_CP157276.1"/>
</dbReference>
<gene>
    <name evidence="3" type="ORF">ABEU19_000966</name>
</gene>
<dbReference type="EMBL" id="JBDLNU010000001">
    <property type="protein sequence ID" value="MFM1727505.1"/>
    <property type="molecule type" value="Genomic_DNA"/>
</dbReference>
<name>A0ABW9FPI4_9NOCA</name>
<proteinExistence type="predicted"/>
<feature type="compositionally biased region" description="Polar residues" evidence="1">
    <location>
        <begin position="323"/>
        <end position="333"/>
    </location>
</feature>
<evidence type="ECO:0000313" key="4">
    <source>
        <dbReference type="Proteomes" id="UP001629744"/>
    </source>
</evidence>
<feature type="region of interest" description="Disordered" evidence="1">
    <location>
        <begin position="53"/>
        <end position="96"/>
    </location>
</feature>
<sequence>MPKNAFRIGSAAAVVSVAALVAPALAAASNGPLGSSISSGLFGSTVSGGPLGSSVSGSLGSSDSGSLGSSGSSDAPEESRCAELSTEATPNGWGIPFDDEKEQVAFYTDDAVLDDDGSLKLEVEDSTDRSVSYHEAGGIKLSDAIAKEIGFSERAEHPTASFQLRLTGTSSEHPKFENGFTTLVWVPDADTTDTSKGGVHSNLQDGKWWSTSPIAGAPNRSDLVPLADIAALNPDAVVDYYGVSIGTGSEATSTLVDNVKFNGCTTNFAKNDPEPASGSLGSLDVFGSLGSGSLGSGSLGSADAFGSLGAGSLGSLDTGSLGTNSVDSGSLGS</sequence>
<dbReference type="Proteomes" id="UP001629744">
    <property type="component" value="Unassembled WGS sequence"/>
</dbReference>
<keyword evidence="4" id="KW-1185">Reference proteome</keyword>
<comment type="caution">
    <text evidence="3">The sequence shown here is derived from an EMBL/GenBank/DDBJ whole genome shotgun (WGS) entry which is preliminary data.</text>
</comment>
<organism evidence="3 4">
    <name type="scientific">Prescottella soli</name>
    <dbReference type="NCBI Taxonomy" id="1543852"/>
    <lineage>
        <taxon>Bacteria</taxon>
        <taxon>Bacillati</taxon>
        <taxon>Actinomycetota</taxon>
        <taxon>Actinomycetes</taxon>
        <taxon>Mycobacteriales</taxon>
        <taxon>Nocardiaceae</taxon>
        <taxon>Prescottella</taxon>
    </lineage>
</organism>
<feature type="region of interest" description="Disordered" evidence="1">
    <location>
        <begin position="313"/>
        <end position="333"/>
    </location>
</feature>
<accession>A0ABW9FPI4</accession>
<reference evidence="3 4" key="1">
    <citation type="submission" date="2023-11" db="EMBL/GenBank/DDBJ databases">
        <authorList>
            <person name="Val-Calvo J."/>
            <person name="Scortti M."/>
            <person name="Vazquez-Boland J."/>
        </authorList>
    </citation>
    <scope>NUCLEOTIDE SEQUENCE [LARGE SCALE GENOMIC DNA]</scope>
    <source>
        <strain evidence="3 4">DSM 46662</strain>
    </source>
</reference>
<evidence type="ECO:0000313" key="3">
    <source>
        <dbReference type="EMBL" id="MFM1727505.1"/>
    </source>
</evidence>
<protein>
    <recommendedName>
        <fullName evidence="5">Secreted protein</fullName>
    </recommendedName>
</protein>
<feature type="signal peptide" evidence="2">
    <location>
        <begin position="1"/>
        <end position="26"/>
    </location>
</feature>
<evidence type="ECO:0000256" key="2">
    <source>
        <dbReference type="SAM" id="SignalP"/>
    </source>
</evidence>
<keyword evidence="2" id="KW-0732">Signal</keyword>
<feature type="chain" id="PRO_5046363614" description="Secreted protein" evidence="2">
    <location>
        <begin position="27"/>
        <end position="333"/>
    </location>
</feature>